<gene>
    <name evidence="3" type="ORF">F6I03_06910</name>
</gene>
<dbReference type="InterPro" id="IPR007621">
    <property type="entry name" value="TPM_dom"/>
</dbReference>
<proteinExistence type="predicted"/>
<dbReference type="AlphaFoldDB" id="A0A5N1GP94"/>
<feature type="transmembrane region" description="Helical" evidence="1">
    <location>
        <begin position="12"/>
        <end position="30"/>
    </location>
</feature>
<dbReference type="Gene3D" id="3.10.310.50">
    <property type="match status" value="1"/>
</dbReference>
<dbReference type="PANTHER" id="PTHR30373:SF2">
    <property type="entry name" value="UPF0603 PROTEIN YGCG"/>
    <property type="match status" value="1"/>
</dbReference>
<dbReference type="PANTHER" id="PTHR30373">
    <property type="entry name" value="UPF0603 PROTEIN YGCG"/>
    <property type="match status" value="1"/>
</dbReference>
<accession>A0A5N1GP94</accession>
<evidence type="ECO:0000256" key="1">
    <source>
        <dbReference type="SAM" id="Phobius"/>
    </source>
</evidence>
<sequence>MVGKGKKSGCFDVFAVTLVLAFITGQFYFWDRTYKEPAYPEISQEYYVSDYSHALSDFTKTHIISEGEKLDQATDTAVLVVSLPTTEKLRKERYSQELMDRWGIDKDKPGRWALLLFKTNSHYSSEPHLNEDPYMHLELAEDLASGLKLPGKAGQTIETYAGDIKDGQNNYDQAAYDGFNALARELYQANQLPVPESLTLPYEEALKAPENQALLKRQQMQTELKQAESEVRLNPEPLPIQLGKAFLVAVGVLVAVFLICMALYYLIFGLGMLYYFIRKVFGYEDLD</sequence>
<evidence type="ECO:0000313" key="3">
    <source>
        <dbReference type="EMBL" id="KAA9300530.1"/>
    </source>
</evidence>
<feature type="domain" description="TPM" evidence="2">
    <location>
        <begin position="48"/>
        <end position="184"/>
    </location>
</feature>
<keyword evidence="1" id="KW-0472">Membrane</keyword>
<dbReference type="Pfam" id="PF04536">
    <property type="entry name" value="TPM_phosphatase"/>
    <property type="match status" value="1"/>
</dbReference>
<dbReference type="OrthoDB" id="9986820at2"/>
<reference evidence="3 4" key="1">
    <citation type="submission" date="2019-09" db="EMBL/GenBank/DDBJ databases">
        <title>Draft genome sequence assemblies of isolates from the urinary tract.</title>
        <authorList>
            <person name="Mores C.R."/>
            <person name="Putonti C."/>
            <person name="Wolfe A.J."/>
        </authorList>
    </citation>
    <scope>NUCLEOTIDE SEQUENCE [LARGE SCALE GENOMIC DNA]</scope>
    <source>
        <strain evidence="3 4">UMB623</strain>
    </source>
</reference>
<feature type="transmembrane region" description="Helical" evidence="1">
    <location>
        <begin position="245"/>
        <end position="277"/>
    </location>
</feature>
<dbReference type="Proteomes" id="UP000327148">
    <property type="component" value="Unassembled WGS sequence"/>
</dbReference>
<evidence type="ECO:0000313" key="4">
    <source>
        <dbReference type="Proteomes" id="UP000327148"/>
    </source>
</evidence>
<name>A0A5N1GP94_9LACT</name>
<comment type="caution">
    <text evidence="3">The sequence shown here is derived from an EMBL/GenBank/DDBJ whole genome shotgun (WGS) entry which is preliminary data.</text>
</comment>
<evidence type="ECO:0000259" key="2">
    <source>
        <dbReference type="Pfam" id="PF04536"/>
    </source>
</evidence>
<dbReference type="EMBL" id="VYWO01000004">
    <property type="protein sequence ID" value="KAA9300530.1"/>
    <property type="molecule type" value="Genomic_DNA"/>
</dbReference>
<protein>
    <submittedName>
        <fullName evidence="3">TPM domain-containing protein</fullName>
    </submittedName>
</protein>
<organism evidence="3 4">
    <name type="scientific">Aerococcus sanguinicola</name>
    <dbReference type="NCBI Taxonomy" id="119206"/>
    <lineage>
        <taxon>Bacteria</taxon>
        <taxon>Bacillati</taxon>
        <taxon>Bacillota</taxon>
        <taxon>Bacilli</taxon>
        <taxon>Lactobacillales</taxon>
        <taxon>Aerococcaceae</taxon>
        <taxon>Aerococcus</taxon>
    </lineage>
</organism>
<keyword evidence="1" id="KW-1133">Transmembrane helix</keyword>
<keyword evidence="1" id="KW-0812">Transmembrane</keyword>